<dbReference type="InterPro" id="IPR001110">
    <property type="entry name" value="UPF0012_CS"/>
</dbReference>
<dbReference type="OrthoDB" id="9811121at2"/>
<dbReference type="STRING" id="1548547.BA177_12940"/>
<organism evidence="4 5">
    <name type="scientific">Woeseia oceani</name>
    <dbReference type="NCBI Taxonomy" id="1548547"/>
    <lineage>
        <taxon>Bacteria</taxon>
        <taxon>Pseudomonadati</taxon>
        <taxon>Pseudomonadota</taxon>
        <taxon>Gammaproteobacteria</taxon>
        <taxon>Woeseiales</taxon>
        <taxon>Woeseiaceae</taxon>
        <taxon>Woeseia</taxon>
    </lineage>
</organism>
<sequence length="268" mass="29249">MHRVAALQLCSGDNVALNLETCDRLLAEAAQAGCTMAFLPENFAFFGRHDQDKLAIAEVEGSGPVQDFLSSAARRHRMALVAGSLPLVGDEGRCYGASMLFDASGSSRAVYRKMHLFDVDIAAGGERYRESAYCTPGDDVVTVPHAVGVVGLSICYDLRFPELYRQMAVAGASLFSIPAAFTETTGQAHWEILLRARAVENLAWVVAAAQYGQHPNGRRTWGHSMIIDPWGRIVAMQESGDGVIVADLDTELTARLRRDFPVLNHRRL</sequence>
<feature type="domain" description="CN hydrolase" evidence="3">
    <location>
        <begin position="2"/>
        <end position="250"/>
    </location>
</feature>
<dbReference type="Gene3D" id="3.60.110.10">
    <property type="entry name" value="Carbon-nitrogen hydrolase"/>
    <property type="match status" value="1"/>
</dbReference>
<keyword evidence="5" id="KW-1185">Reference proteome</keyword>
<dbReference type="KEGG" id="woc:BA177_12940"/>
<evidence type="ECO:0000256" key="2">
    <source>
        <dbReference type="ARBA" id="ARBA00022801"/>
    </source>
</evidence>
<dbReference type="Pfam" id="PF00795">
    <property type="entry name" value="CN_hydrolase"/>
    <property type="match status" value="1"/>
</dbReference>
<dbReference type="PANTHER" id="PTHR23088:SF27">
    <property type="entry name" value="DEAMINATED GLUTATHIONE AMIDASE"/>
    <property type="match status" value="1"/>
</dbReference>
<dbReference type="AlphaFoldDB" id="A0A193LL57"/>
<accession>A0A193LL57</accession>
<reference evidence="4 5" key="1">
    <citation type="submission" date="2016-06" db="EMBL/GenBank/DDBJ databases">
        <title>Complete genome sequence of a deep-branching marine Gamma Proteobacterium Woeseia oceani type strain XK5.</title>
        <authorList>
            <person name="Mu D."/>
            <person name="Du Z."/>
        </authorList>
    </citation>
    <scope>NUCLEOTIDE SEQUENCE [LARGE SCALE GENOMIC DNA]</scope>
    <source>
        <strain evidence="4 5">XK5</strain>
    </source>
</reference>
<dbReference type="GO" id="GO:0016811">
    <property type="term" value="F:hydrolase activity, acting on carbon-nitrogen (but not peptide) bonds, in linear amides"/>
    <property type="evidence" value="ECO:0007669"/>
    <property type="project" value="InterPro"/>
</dbReference>
<evidence type="ECO:0000259" key="3">
    <source>
        <dbReference type="PROSITE" id="PS50263"/>
    </source>
</evidence>
<comment type="similarity">
    <text evidence="1">Belongs to the carbon-nitrogen hydrolase superfamily. NIT1/NIT2 family.</text>
</comment>
<dbReference type="EMBL" id="CP016268">
    <property type="protein sequence ID" value="ANO53222.1"/>
    <property type="molecule type" value="Genomic_DNA"/>
</dbReference>
<dbReference type="SUPFAM" id="SSF56317">
    <property type="entry name" value="Carbon-nitrogen hydrolase"/>
    <property type="match status" value="1"/>
</dbReference>
<dbReference type="InterPro" id="IPR045254">
    <property type="entry name" value="Nit1/2_C-N_Hydrolase"/>
</dbReference>
<dbReference type="PROSITE" id="PS01227">
    <property type="entry name" value="UPF0012"/>
    <property type="match status" value="1"/>
</dbReference>
<protein>
    <recommendedName>
        <fullName evidence="3">CN hydrolase domain-containing protein</fullName>
    </recommendedName>
</protein>
<evidence type="ECO:0000313" key="4">
    <source>
        <dbReference type="EMBL" id="ANO53222.1"/>
    </source>
</evidence>
<keyword evidence="2" id="KW-0378">Hydrolase</keyword>
<gene>
    <name evidence="4" type="ORF">BA177_12940</name>
</gene>
<dbReference type="PANTHER" id="PTHR23088">
    <property type="entry name" value="NITRILASE-RELATED"/>
    <property type="match status" value="1"/>
</dbReference>
<dbReference type="PROSITE" id="PS50263">
    <property type="entry name" value="CN_HYDROLASE"/>
    <property type="match status" value="1"/>
</dbReference>
<dbReference type="CDD" id="cd07572">
    <property type="entry name" value="nit"/>
    <property type="match status" value="1"/>
</dbReference>
<name>A0A193LL57_9GAMM</name>
<dbReference type="InterPro" id="IPR003010">
    <property type="entry name" value="C-N_Hydrolase"/>
</dbReference>
<dbReference type="Proteomes" id="UP000092695">
    <property type="component" value="Chromosome"/>
</dbReference>
<evidence type="ECO:0000313" key="5">
    <source>
        <dbReference type="Proteomes" id="UP000092695"/>
    </source>
</evidence>
<evidence type="ECO:0000256" key="1">
    <source>
        <dbReference type="ARBA" id="ARBA00010613"/>
    </source>
</evidence>
<dbReference type="InterPro" id="IPR036526">
    <property type="entry name" value="C-N_Hydrolase_sf"/>
</dbReference>
<proteinExistence type="inferred from homology"/>